<accession>A0A6G1JS78</accession>
<feature type="signal peptide" evidence="1">
    <location>
        <begin position="1"/>
        <end position="31"/>
    </location>
</feature>
<dbReference type="AlphaFoldDB" id="A0A6G1JS78"/>
<evidence type="ECO:0000256" key="1">
    <source>
        <dbReference type="SAM" id="SignalP"/>
    </source>
</evidence>
<dbReference type="OrthoDB" id="21470at2759"/>
<name>A0A6G1JS78_9PLEO</name>
<proteinExistence type="predicted"/>
<reference evidence="3" key="1">
    <citation type="journal article" date="2020" name="Stud. Mycol.">
        <title>101 Dothideomycetes genomes: a test case for predicting lifestyles and emergence of pathogens.</title>
        <authorList>
            <person name="Haridas S."/>
            <person name="Albert R."/>
            <person name="Binder M."/>
            <person name="Bloem J."/>
            <person name="Labutti K."/>
            <person name="Salamov A."/>
            <person name="Andreopoulos B."/>
            <person name="Baker S."/>
            <person name="Barry K."/>
            <person name="Bills G."/>
            <person name="Bluhm B."/>
            <person name="Cannon C."/>
            <person name="Castanera R."/>
            <person name="Culley D."/>
            <person name="Daum C."/>
            <person name="Ezra D."/>
            <person name="Gonzalez J."/>
            <person name="Henrissat B."/>
            <person name="Kuo A."/>
            <person name="Liang C."/>
            <person name="Lipzen A."/>
            <person name="Lutzoni F."/>
            <person name="Magnuson J."/>
            <person name="Mondo S."/>
            <person name="Nolan M."/>
            <person name="Ohm R."/>
            <person name="Pangilinan J."/>
            <person name="Park H.-J."/>
            <person name="Ramirez L."/>
            <person name="Alfaro M."/>
            <person name="Sun H."/>
            <person name="Tritt A."/>
            <person name="Yoshinaga Y."/>
            <person name="Zwiers L.-H."/>
            <person name="Turgeon B."/>
            <person name="Goodwin S."/>
            <person name="Spatafora J."/>
            <person name="Crous P."/>
            <person name="Grigoriev I."/>
        </authorList>
    </citation>
    <scope>NUCLEOTIDE SEQUENCE</scope>
    <source>
        <strain evidence="3">CBS 279.74</strain>
    </source>
</reference>
<evidence type="ECO:0000313" key="4">
    <source>
        <dbReference type="Proteomes" id="UP000799428"/>
    </source>
</evidence>
<sequence>MTSFAEKMMAKAGSRFFSVVLCFAFLTFCQMGHVPGQGLGPEGKGIATPIEPVGNMWSHGLGYKPSRTRTKAVKVPVPQFNSDSDQDDAAPTSPPPETWEFEPVFFDPPLLEFFVIEDAIERAKSLVLQCSCSFPAIEDAERCVEGALEWNGFYYGIADYAPWIVTKRVRDQVHHELAIFGYDSGIYHLDIPPMVRKVS</sequence>
<protein>
    <recommendedName>
        <fullName evidence="2">G-patch domain-containing protein</fullName>
    </recommendedName>
</protein>
<keyword evidence="1" id="KW-0732">Signal</keyword>
<organism evidence="3 4">
    <name type="scientific">Pleomassaria siparia CBS 279.74</name>
    <dbReference type="NCBI Taxonomy" id="1314801"/>
    <lineage>
        <taxon>Eukaryota</taxon>
        <taxon>Fungi</taxon>
        <taxon>Dikarya</taxon>
        <taxon>Ascomycota</taxon>
        <taxon>Pezizomycotina</taxon>
        <taxon>Dothideomycetes</taxon>
        <taxon>Pleosporomycetidae</taxon>
        <taxon>Pleosporales</taxon>
        <taxon>Pleomassariaceae</taxon>
        <taxon>Pleomassaria</taxon>
    </lineage>
</organism>
<dbReference type="Proteomes" id="UP000799428">
    <property type="component" value="Unassembled WGS sequence"/>
</dbReference>
<keyword evidence="4" id="KW-1185">Reference proteome</keyword>
<gene>
    <name evidence="3" type="ORF">K504DRAFT_508032</name>
</gene>
<dbReference type="Pfam" id="PF01585">
    <property type="entry name" value="G-patch"/>
    <property type="match status" value="1"/>
</dbReference>
<dbReference type="InterPro" id="IPR000467">
    <property type="entry name" value="G_patch_dom"/>
</dbReference>
<dbReference type="EMBL" id="MU005787">
    <property type="protein sequence ID" value="KAF2703466.1"/>
    <property type="molecule type" value="Genomic_DNA"/>
</dbReference>
<evidence type="ECO:0000313" key="3">
    <source>
        <dbReference type="EMBL" id="KAF2703466.1"/>
    </source>
</evidence>
<feature type="chain" id="PRO_5026046715" description="G-patch domain-containing protein" evidence="1">
    <location>
        <begin position="32"/>
        <end position="199"/>
    </location>
</feature>
<dbReference type="GO" id="GO:0003676">
    <property type="term" value="F:nucleic acid binding"/>
    <property type="evidence" value="ECO:0007669"/>
    <property type="project" value="InterPro"/>
</dbReference>
<feature type="domain" description="G-patch" evidence="2">
    <location>
        <begin position="30"/>
        <end position="66"/>
    </location>
</feature>
<dbReference type="PROSITE" id="PS50174">
    <property type="entry name" value="G_PATCH"/>
    <property type="match status" value="1"/>
</dbReference>
<evidence type="ECO:0000259" key="2">
    <source>
        <dbReference type="PROSITE" id="PS50174"/>
    </source>
</evidence>